<gene>
    <name evidence="2" type="ORF">DVA86_20040</name>
</gene>
<dbReference type="PANTHER" id="PTHR36221:SF1">
    <property type="entry name" value="DUF742 DOMAIN-CONTAINING PROTEIN"/>
    <property type="match status" value="1"/>
</dbReference>
<dbReference type="Pfam" id="PF05331">
    <property type="entry name" value="DUF742"/>
    <property type="match status" value="1"/>
</dbReference>
<dbReference type="EMBL" id="CP031320">
    <property type="protein sequence ID" value="AXK34598.1"/>
    <property type="molecule type" value="Genomic_DNA"/>
</dbReference>
<feature type="region of interest" description="Disordered" evidence="1">
    <location>
        <begin position="36"/>
        <end position="64"/>
    </location>
</feature>
<dbReference type="InterPro" id="IPR007995">
    <property type="entry name" value="DUF742"/>
</dbReference>
<dbReference type="PANTHER" id="PTHR36221">
    <property type="entry name" value="DUF742 DOMAIN-CONTAINING PROTEIN"/>
    <property type="match status" value="1"/>
</dbReference>
<reference evidence="2 3" key="1">
    <citation type="submission" date="2018-07" db="EMBL/GenBank/DDBJ databases">
        <title>Draft genome of the type strain Streptomyces armeniacus ATCC 15676.</title>
        <authorList>
            <person name="Labana P."/>
            <person name="Gosse J.T."/>
            <person name="Boddy C.N."/>
        </authorList>
    </citation>
    <scope>NUCLEOTIDE SEQUENCE [LARGE SCALE GENOMIC DNA]</scope>
    <source>
        <strain evidence="2 3">ATCC 15676</strain>
    </source>
</reference>
<sequence>MSGRPRGSRRLVPAYLATYGRANPSRNTLDRLSVLHVPDAPGRAGGPGPAGGTGGGPDALSGLRPEERRLLDLLRPGALSLAEASAHLRLPVSVVKVLVADLVDTGHLQARPPAPEHRLPEREILEKVLDGLRTLKSS</sequence>
<evidence type="ECO:0000313" key="3">
    <source>
        <dbReference type="Proteomes" id="UP000254425"/>
    </source>
</evidence>
<dbReference type="Proteomes" id="UP000254425">
    <property type="component" value="Chromosome"/>
</dbReference>
<accession>A0A345XSI2</accession>
<dbReference type="RefSeq" id="WP_208880122.1">
    <property type="nucleotide sequence ID" value="NZ_CP031320.1"/>
</dbReference>
<name>A0A345XSI2_9ACTN</name>
<organism evidence="2 3">
    <name type="scientific">Streptomyces armeniacus</name>
    <dbReference type="NCBI Taxonomy" id="83291"/>
    <lineage>
        <taxon>Bacteria</taxon>
        <taxon>Bacillati</taxon>
        <taxon>Actinomycetota</taxon>
        <taxon>Actinomycetes</taxon>
        <taxon>Kitasatosporales</taxon>
        <taxon>Streptomycetaceae</taxon>
        <taxon>Streptomyces</taxon>
    </lineage>
</organism>
<feature type="compositionally biased region" description="Gly residues" evidence="1">
    <location>
        <begin position="43"/>
        <end position="57"/>
    </location>
</feature>
<dbReference type="AlphaFoldDB" id="A0A345XSI2"/>
<dbReference type="KEGG" id="sarm:DVA86_20040"/>
<keyword evidence="3" id="KW-1185">Reference proteome</keyword>
<evidence type="ECO:0000256" key="1">
    <source>
        <dbReference type="SAM" id="MobiDB-lite"/>
    </source>
</evidence>
<protein>
    <submittedName>
        <fullName evidence="2">DUF742 domain-containing protein</fullName>
    </submittedName>
</protein>
<evidence type="ECO:0000313" key="2">
    <source>
        <dbReference type="EMBL" id="AXK34598.1"/>
    </source>
</evidence>
<proteinExistence type="predicted"/>